<feature type="transmembrane region" description="Helical" evidence="10">
    <location>
        <begin position="6"/>
        <end position="23"/>
    </location>
</feature>
<evidence type="ECO:0000256" key="2">
    <source>
        <dbReference type="ARBA" id="ARBA00022448"/>
    </source>
</evidence>
<gene>
    <name evidence="12" type="ORF">A8C56_19970</name>
</gene>
<evidence type="ECO:0000256" key="7">
    <source>
        <dbReference type="ARBA" id="ARBA00023065"/>
    </source>
</evidence>
<organism evidence="12 13">
    <name type="scientific">Niabella ginsenosidivorans</name>
    <dbReference type="NCBI Taxonomy" id="1176587"/>
    <lineage>
        <taxon>Bacteria</taxon>
        <taxon>Pseudomonadati</taxon>
        <taxon>Bacteroidota</taxon>
        <taxon>Chitinophagia</taxon>
        <taxon>Chitinophagales</taxon>
        <taxon>Chitinophagaceae</taxon>
        <taxon>Niabella</taxon>
    </lineage>
</organism>
<dbReference type="Gene3D" id="6.10.140.1330">
    <property type="match status" value="1"/>
</dbReference>
<feature type="transmembrane region" description="Helical" evidence="10">
    <location>
        <begin position="265"/>
        <end position="292"/>
    </location>
</feature>
<keyword evidence="2 10" id="KW-0813">Transport</keyword>
<evidence type="ECO:0000256" key="5">
    <source>
        <dbReference type="ARBA" id="ARBA00022989"/>
    </source>
</evidence>
<dbReference type="KEGG" id="nia:A8C56_19970"/>
<dbReference type="PANTHER" id="PTHR10110">
    <property type="entry name" value="SODIUM/HYDROGEN EXCHANGER"/>
    <property type="match status" value="1"/>
</dbReference>
<keyword evidence="3 10" id="KW-1003">Cell membrane</keyword>
<feature type="transmembrane region" description="Helical" evidence="10">
    <location>
        <begin position="236"/>
        <end position="253"/>
    </location>
</feature>
<keyword evidence="6 10" id="KW-0915">Sodium</keyword>
<comment type="function">
    <text evidence="10">Na(+)/H(+) antiporter that extrudes sodium in exchange for external protons.</text>
</comment>
<accession>A0A1A9I8G0</accession>
<dbReference type="NCBIfam" id="TIGR00831">
    <property type="entry name" value="a_cpa1"/>
    <property type="match status" value="1"/>
</dbReference>
<sequence>MIENSLLLILAMLFVITMLTMLSSKLRIPYPIFLVIAGLAISLLPGMPRIRINPELIFLIFLPPILFSAAWQIPWADFWGMRSSVATLGFGLVFFTALLIAYLSHVLIPGFDLALGFVLGGIISPPDAVAATSVLNKLKVPKSVVHLLEGESLVNDASSLIVFHFALAAVLTHTFSFWDATRSFFLVSCMGIVIGLAIAFIVSIIHKYFPTTPVIDAALTLVAPYVMYLAAENLHFSGVLAVVVGGLFLSYHAHDTLTYASRLNLAGIWNTIGFLLNGFIFVLIGLQMPYIISNFTHNTVKEALYYGLIISAAVIVIRIVWVYTITYLREKLTPKNTSHYYIPTAKEKFLIAWCGMRGVVSLAAALSIPFYLTGKTEFPYRNLILFITFVVILITLVVQGLTITPIIRLLKIEDSNSAIRRKEEEQLKLQLAQACLQYIDSNYAHELKENEPFRILRNRYSRMIEVAQSKLHGQTDGAGATAEDKKQERFQYLLLELVDIRRGELVSYRINGDFDEELIKEKEYELDLEEARLRSNTL</sequence>
<evidence type="ECO:0000256" key="9">
    <source>
        <dbReference type="ARBA" id="ARBA00023201"/>
    </source>
</evidence>
<evidence type="ECO:0000256" key="4">
    <source>
        <dbReference type="ARBA" id="ARBA00022692"/>
    </source>
</evidence>
<dbReference type="STRING" id="1176587.A8C56_19970"/>
<evidence type="ECO:0000256" key="3">
    <source>
        <dbReference type="ARBA" id="ARBA00022475"/>
    </source>
</evidence>
<dbReference type="Pfam" id="PF00999">
    <property type="entry name" value="Na_H_Exchanger"/>
    <property type="match status" value="1"/>
</dbReference>
<dbReference type="GO" id="GO:0005886">
    <property type="term" value="C:plasma membrane"/>
    <property type="evidence" value="ECO:0007669"/>
    <property type="project" value="UniProtKB-SubCell"/>
</dbReference>
<feature type="transmembrane region" description="Helical" evidence="10">
    <location>
        <begin position="114"/>
        <end position="136"/>
    </location>
</feature>
<keyword evidence="5 10" id="KW-1133">Transmembrane helix</keyword>
<evidence type="ECO:0000259" key="11">
    <source>
        <dbReference type="Pfam" id="PF00999"/>
    </source>
</evidence>
<feature type="transmembrane region" description="Helical" evidence="10">
    <location>
        <begin position="349"/>
        <end position="372"/>
    </location>
</feature>
<feature type="transmembrane region" description="Helical" evidence="10">
    <location>
        <begin position="56"/>
        <end position="73"/>
    </location>
</feature>
<evidence type="ECO:0000256" key="10">
    <source>
        <dbReference type="RuleBase" id="RU366002"/>
    </source>
</evidence>
<keyword evidence="13" id="KW-1185">Reference proteome</keyword>
<evidence type="ECO:0000256" key="1">
    <source>
        <dbReference type="ARBA" id="ARBA00004651"/>
    </source>
</evidence>
<dbReference type="PANTHER" id="PTHR10110:SF86">
    <property type="entry name" value="SODIUM_HYDROGEN EXCHANGER 7"/>
    <property type="match status" value="1"/>
</dbReference>
<dbReference type="GO" id="GO:0015385">
    <property type="term" value="F:sodium:proton antiporter activity"/>
    <property type="evidence" value="ECO:0007669"/>
    <property type="project" value="InterPro"/>
</dbReference>
<dbReference type="InterPro" id="IPR004705">
    <property type="entry name" value="Cation/H_exchanger_CPA1_bac"/>
</dbReference>
<comment type="subcellular location">
    <subcellularLocation>
        <location evidence="1 10">Cell membrane</location>
        <topology evidence="1 10">Multi-pass membrane protein</topology>
    </subcellularLocation>
</comment>
<feature type="domain" description="Cation/H+ exchanger transmembrane" evidence="11">
    <location>
        <begin position="16"/>
        <end position="407"/>
    </location>
</feature>
<dbReference type="GO" id="GO:0051453">
    <property type="term" value="P:regulation of intracellular pH"/>
    <property type="evidence" value="ECO:0007669"/>
    <property type="project" value="TreeGrafter"/>
</dbReference>
<keyword evidence="7 10" id="KW-0406">Ion transport</keyword>
<dbReference type="GO" id="GO:0015386">
    <property type="term" value="F:potassium:proton antiporter activity"/>
    <property type="evidence" value="ECO:0007669"/>
    <property type="project" value="TreeGrafter"/>
</dbReference>
<feature type="transmembrane region" description="Helical" evidence="10">
    <location>
        <begin position="384"/>
        <end position="410"/>
    </location>
</feature>
<proteinExistence type="inferred from homology"/>
<feature type="transmembrane region" description="Helical" evidence="10">
    <location>
        <begin position="184"/>
        <end position="205"/>
    </location>
</feature>
<dbReference type="Proteomes" id="UP000077667">
    <property type="component" value="Chromosome"/>
</dbReference>
<dbReference type="InterPro" id="IPR018422">
    <property type="entry name" value="Cation/H_exchanger_CPA1"/>
</dbReference>
<dbReference type="OrthoDB" id="9809206at2"/>
<keyword evidence="4 10" id="KW-0812">Transmembrane</keyword>
<feature type="transmembrane region" description="Helical" evidence="10">
    <location>
        <begin position="30"/>
        <end position="50"/>
    </location>
</feature>
<name>A0A1A9I8G0_9BACT</name>
<dbReference type="RefSeq" id="WP_067760025.1">
    <property type="nucleotide sequence ID" value="NZ_CP015772.1"/>
</dbReference>
<keyword evidence="8 10" id="KW-0472">Membrane</keyword>
<keyword evidence="10" id="KW-0050">Antiport</keyword>
<evidence type="ECO:0000256" key="6">
    <source>
        <dbReference type="ARBA" id="ARBA00023053"/>
    </source>
</evidence>
<comment type="similarity">
    <text evidence="10">Belongs to the monovalent cation:proton antiporter 1 (CPA1) transporter (TC 2.A.36) family.</text>
</comment>
<feature type="transmembrane region" description="Helical" evidence="10">
    <location>
        <begin position="304"/>
        <end position="328"/>
    </location>
</feature>
<evidence type="ECO:0000313" key="13">
    <source>
        <dbReference type="Proteomes" id="UP000077667"/>
    </source>
</evidence>
<dbReference type="GO" id="GO:0098719">
    <property type="term" value="P:sodium ion import across plasma membrane"/>
    <property type="evidence" value="ECO:0007669"/>
    <property type="project" value="TreeGrafter"/>
</dbReference>
<dbReference type="InterPro" id="IPR006153">
    <property type="entry name" value="Cation/H_exchanger_TM"/>
</dbReference>
<evidence type="ECO:0000313" key="12">
    <source>
        <dbReference type="EMBL" id="ANH82961.1"/>
    </source>
</evidence>
<feature type="transmembrane region" description="Helical" evidence="10">
    <location>
        <begin position="157"/>
        <end position="178"/>
    </location>
</feature>
<feature type="transmembrane region" description="Helical" evidence="10">
    <location>
        <begin position="85"/>
        <end position="108"/>
    </location>
</feature>
<dbReference type="EMBL" id="CP015772">
    <property type="protein sequence ID" value="ANH82961.1"/>
    <property type="molecule type" value="Genomic_DNA"/>
</dbReference>
<reference evidence="12 13" key="1">
    <citation type="submission" date="2016-05" db="EMBL/GenBank/DDBJ databases">
        <title>Niabella ginsenosidivorans BS26 whole genome sequencing.</title>
        <authorList>
            <person name="Im W.T."/>
            <person name="Siddiqi M.Z."/>
        </authorList>
    </citation>
    <scope>NUCLEOTIDE SEQUENCE [LARGE SCALE GENOMIC DNA]</scope>
    <source>
        <strain evidence="12 13">BS26</strain>
    </source>
</reference>
<keyword evidence="9 10" id="KW-0739">Sodium transport</keyword>
<evidence type="ECO:0000256" key="8">
    <source>
        <dbReference type="ARBA" id="ARBA00023136"/>
    </source>
</evidence>
<dbReference type="AlphaFoldDB" id="A0A1A9I8G0"/>
<protein>
    <submittedName>
        <fullName evidence="12">Na+/H+ antiporter</fullName>
    </submittedName>
</protein>